<dbReference type="Pfam" id="PF00440">
    <property type="entry name" value="TetR_N"/>
    <property type="match status" value="1"/>
</dbReference>
<dbReference type="SUPFAM" id="SSF48498">
    <property type="entry name" value="Tetracyclin repressor-like, C-terminal domain"/>
    <property type="match status" value="1"/>
</dbReference>
<evidence type="ECO:0000259" key="6">
    <source>
        <dbReference type="PROSITE" id="PS50977"/>
    </source>
</evidence>
<dbReference type="InterPro" id="IPR001647">
    <property type="entry name" value="HTH_TetR"/>
</dbReference>
<reference evidence="7 8" key="1">
    <citation type="submission" date="2017-12" db="EMBL/GenBank/DDBJ databases">
        <title>Genome sequence of the active heterotrophic nitrifier-denitrifier, Cupriavidus pauculus UM1.</title>
        <authorList>
            <person name="Putonti C."/>
            <person name="Castignetti D."/>
        </authorList>
    </citation>
    <scope>NUCLEOTIDE SEQUENCE [LARGE SCALE GENOMIC DNA]</scope>
    <source>
        <strain evidence="7 8">UM1</strain>
    </source>
</reference>
<dbReference type="Pfam" id="PF17939">
    <property type="entry name" value="TetR_C_30"/>
    <property type="match status" value="1"/>
</dbReference>
<dbReference type="Proteomes" id="UP000234341">
    <property type="component" value="Unassembled WGS sequence"/>
</dbReference>
<evidence type="ECO:0000256" key="3">
    <source>
        <dbReference type="ARBA" id="ARBA00023163"/>
    </source>
</evidence>
<organism evidence="7 8">
    <name type="scientific">Cupriavidus pauculus</name>
    <dbReference type="NCBI Taxonomy" id="82633"/>
    <lineage>
        <taxon>Bacteria</taxon>
        <taxon>Pseudomonadati</taxon>
        <taxon>Pseudomonadota</taxon>
        <taxon>Betaproteobacteria</taxon>
        <taxon>Burkholderiales</taxon>
        <taxon>Burkholderiaceae</taxon>
        <taxon>Cupriavidus</taxon>
    </lineage>
</organism>
<feature type="compositionally biased region" description="Low complexity" evidence="5">
    <location>
        <begin position="258"/>
        <end position="271"/>
    </location>
</feature>
<name>A0A2N5C4P3_9BURK</name>
<evidence type="ECO:0000313" key="8">
    <source>
        <dbReference type="Proteomes" id="UP000234341"/>
    </source>
</evidence>
<dbReference type="PROSITE" id="PS50977">
    <property type="entry name" value="HTH_TETR_2"/>
    <property type="match status" value="1"/>
</dbReference>
<feature type="compositionally biased region" description="Basic and acidic residues" evidence="5">
    <location>
        <begin position="19"/>
        <end position="37"/>
    </location>
</feature>
<keyword evidence="2 4" id="KW-0238">DNA-binding</keyword>
<evidence type="ECO:0000256" key="4">
    <source>
        <dbReference type="PROSITE-ProRule" id="PRU00335"/>
    </source>
</evidence>
<accession>A0A2N5C4P3</accession>
<protein>
    <submittedName>
        <fullName evidence="7">TetR family transcriptional regulator</fullName>
    </submittedName>
</protein>
<dbReference type="Gene3D" id="1.10.357.10">
    <property type="entry name" value="Tetracycline Repressor, domain 2"/>
    <property type="match status" value="1"/>
</dbReference>
<feature type="region of interest" description="Disordered" evidence="5">
    <location>
        <begin position="1"/>
        <end position="46"/>
    </location>
</feature>
<keyword evidence="3" id="KW-0804">Transcription</keyword>
<feature type="region of interest" description="Disordered" evidence="5">
    <location>
        <begin position="258"/>
        <end position="284"/>
    </location>
</feature>
<gene>
    <name evidence="7" type="ORF">CYJ10_28040</name>
</gene>
<dbReference type="AlphaFoldDB" id="A0A2N5C4P3"/>
<feature type="DNA-binding region" description="H-T-H motif" evidence="4">
    <location>
        <begin position="84"/>
        <end position="103"/>
    </location>
</feature>
<evidence type="ECO:0000256" key="5">
    <source>
        <dbReference type="SAM" id="MobiDB-lite"/>
    </source>
</evidence>
<dbReference type="PANTHER" id="PTHR30055">
    <property type="entry name" value="HTH-TYPE TRANSCRIPTIONAL REGULATOR RUTR"/>
    <property type="match status" value="1"/>
</dbReference>
<dbReference type="SUPFAM" id="SSF46689">
    <property type="entry name" value="Homeodomain-like"/>
    <property type="match status" value="1"/>
</dbReference>
<dbReference type="InterPro" id="IPR041586">
    <property type="entry name" value="PsrA_TetR_C"/>
</dbReference>
<dbReference type="PANTHER" id="PTHR30055:SF234">
    <property type="entry name" value="HTH-TYPE TRANSCRIPTIONAL REGULATOR BETI"/>
    <property type="match status" value="1"/>
</dbReference>
<keyword evidence="1" id="KW-0805">Transcription regulation</keyword>
<dbReference type="InterPro" id="IPR050109">
    <property type="entry name" value="HTH-type_TetR-like_transc_reg"/>
</dbReference>
<dbReference type="GO" id="GO:0000976">
    <property type="term" value="F:transcription cis-regulatory region binding"/>
    <property type="evidence" value="ECO:0007669"/>
    <property type="project" value="TreeGrafter"/>
</dbReference>
<feature type="domain" description="HTH tetR-type" evidence="6">
    <location>
        <begin position="60"/>
        <end position="121"/>
    </location>
</feature>
<dbReference type="EMBL" id="PJRP01000019">
    <property type="protein sequence ID" value="PLP97176.1"/>
    <property type="molecule type" value="Genomic_DNA"/>
</dbReference>
<evidence type="ECO:0000256" key="1">
    <source>
        <dbReference type="ARBA" id="ARBA00023015"/>
    </source>
</evidence>
<dbReference type="RefSeq" id="WP_101684703.1">
    <property type="nucleotide sequence ID" value="NZ_PJRP01000019.1"/>
</dbReference>
<comment type="caution">
    <text evidence="7">The sequence shown here is derived from an EMBL/GenBank/DDBJ whole genome shotgun (WGS) entry which is preliminary data.</text>
</comment>
<dbReference type="InterPro" id="IPR009057">
    <property type="entry name" value="Homeodomain-like_sf"/>
</dbReference>
<dbReference type="STRING" id="82633.GCA_000974605_01142"/>
<sequence length="284" mass="31335">MKLKQARAMIADEQPPPAHDTRRTPGRKTAADADRPAGADAAEGTQAAGLAAPAALDGLTDTARRILEIAERLFAEQGVEQVPLRQIVVESGQRNRSALHYHFGSREALVSHLLNRRLHQVNEIRHRHLDELEARGRPIDMHGVVEATIRPLVEVVLDTDWGTNYLQVLAQTTFSPGLLNKGLVDKTAMSALYRVREHLYALLPDVPRDVMKLRMIWFMDTVVYSLAHWVRERSKRARNGPPVEELIDFCAAALAGPRPPATGAAGATSRPPASPRPPKAPRAR</sequence>
<dbReference type="GO" id="GO:0003700">
    <property type="term" value="F:DNA-binding transcription factor activity"/>
    <property type="evidence" value="ECO:0007669"/>
    <property type="project" value="TreeGrafter"/>
</dbReference>
<evidence type="ECO:0000256" key="2">
    <source>
        <dbReference type="ARBA" id="ARBA00023125"/>
    </source>
</evidence>
<evidence type="ECO:0000313" key="7">
    <source>
        <dbReference type="EMBL" id="PLP97176.1"/>
    </source>
</evidence>
<proteinExistence type="predicted"/>
<dbReference type="OrthoDB" id="6684185at2"/>
<dbReference type="InterPro" id="IPR036271">
    <property type="entry name" value="Tet_transcr_reg_TetR-rel_C_sf"/>
</dbReference>